<keyword evidence="3" id="KW-1185">Reference proteome</keyword>
<dbReference type="NCBIfam" id="TIGR02808">
    <property type="entry name" value="short_TIGR02808"/>
    <property type="match status" value="1"/>
</dbReference>
<evidence type="ECO:0008006" key="4">
    <source>
        <dbReference type="Google" id="ProtNLM"/>
    </source>
</evidence>
<dbReference type="AlphaFoldDB" id="N9VKJ5"/>
<keyword evidence="1" id="KW-1133">Transmembrane helix</keyword>
<dbReference type="EMBL" id="APVG01000025">
    <property type="protein sequence ID" value="ENY71881.1"/>
    <property type="molecule type" value="Genomic_DNA"/>
</dbReference>
<name>N9VKJ5_9GAMM</name>
<dbReference type="Pfam" id="PF09574">
    <property type="entry name" value="DUF2374"/>
    <property type="match status" value="1"/>
</dbReference>
<comment type="caution">
    <text evidence="2">The sequence shown here is derived from an EMBL/GenBank/DDBJ whole genome shotgun (WGS) entry which is preliminary data.</text>
</comment>
<protein>
    <recommendedName>
        <fullName evidence="4">TIGR02808 family protein</fullName>
    </recommendedName>
</protein>
<proteinExistence type="predicted"/>
<feature type="transmembrane region" description="Helical" evidence="1">
    <location>
        <begin position="12"/>
        <end position="36"/>
    </location>
</feature>
<dbReference type="PATRIC" id="fig|1268237.3.peg.2113"/>
<evidence type="ECO:0000256" key="1">
    <source>
        <dbReference type="SAM" id="Phobius"/>
    </source>
</evidence>
<dbReference type="RefSeq" id="WP_005353494.1">
    <property type="nucleotide sequence ID" value="NZ_APVG01000025.1"/>
</dbReference>
<reference evidence="2 3" key="1">
    <citation type="journal article" date="2013" name="Genome Announc.">
        <title>Draft Genome Sequence of the Aeromonas diversa Type Strain.</title>
        <authorList>
            <person name="Farfan M."/>
            <person name="Spataro N."/>
            <person name="Sanglas A."/>
            <person name="Albarral V."/>
            <person name="Loren J.G."/>
            <person name="Bosch E."/>
            <person name="Fuste M.C."/>
        </authorList>
    </citation>
    <scope>NUCLEOTIDE SEQUENCE [LARGE SCALE GENOMIC DNA]</scope>
    <source>
        <strain evidence="2 3">2478-85</strain>
    </source>
</reference>
<dbReference type="InterPro" id="IPR014175">
    <property type="entry name" value="CHP02808"/>
</dbReference>
<dbReference type="OrthoDB" id="6198493at2"/>
<accession>N9VKJ5</accession>
<keyword evidence="1" id="KW-0812">Transmembrane</keyword>
<gene>
    <name evidence="2" type="ORF">G114_10740</name>
</gene>
<evidence type="ECO:0000313" key="3">
    <source>
        <dbReference type="Proteomes" id="UP000023775"/>
    </source>
</evidence>
<keyword evidence="1" id="KW-0472">Membrane</keyword>
<sequence>MSMLEQTIWTVLGYSVMPFIFLSGFVAVAVVSCWLLNVFGVEPAKR</sequence>
<dbReference type="Proteomes" id="UP000023775">
    <property type="component" value="Unassembled WGS sequence"/>
</dbReference>
<evidence type="ECO:0000313" key="2">
    <source>
        <dbReference type="EMBL" id="ENY71881.1"/>
    </source>
</evidence>
<organism evidence="2 3">
    <name type="scientific">Aeromonas diversa CDC 2478-85</name>
    <dbReference type="NCBI Taxonomy" id="1268237"/>
    <lineage>
        <taxon>Bacteria</taxon>
        <taxon>Pseudomonadati</taxon>
        <taxon>Pseudomonadota</taxon>
        <taxon>Gammaproteobacteria</taxon>
        <taxon>Aeromonadales</taxon>
        <taxon>Aeromonadaceae</taxon>
        <taxon>Aeromonas</taxon>
    </lineage>
</organism>